<evidence type="ECO:0000256" key="2">
    <source>
        <dbReference type="ARBA" id="ARBA00022803"/>
    </source>
</evidence>
<feature type="signal peptide" evidence="5">
    <location>
        <begin position="1"/>
        <end position="23"/>
    </location>
</feature>
<keyword evidence="4" id="KW-0812">Transmembrane</keyword>
<evidence type="ECO:0000313" key="7">
    <source>
        <dbReference type="Proteomes" id="UP000198870"/>
    </source>
</evidence>
<dbReference type="PROSITE" id="PS50005">
    <property type="entry name" value="TPR"/>
    <property type="match status" value="2"/>
</dbReference>
<feature type="transmembrane region" description="Helical" evidence="4">
    <location>
        <begin position="205"/>
        <end position="224"/>
    </location>
</feature>
<keyword evidence="4" id="KW-0472">Membrane</keyword>
<reference evidence="6 7" key="1">
    <citation type="submission" date="2016-10" db="EMBL/GenBank/DDBJ databases">
        <authorList>
            <person name="de Groot N.N."/>
        </authorList>
    </citation>
    <scope>NUCLEOTIDE SEQUENCE [LARGE SCALE GENOMIC DNA]</scope>
    <source>
        <strain evidence="6 7">AA1</strain>
    </source>
</reference>
<dbReference type="InterPro" id="IPR019734">
    <property type="entry name" value="TPR_rpt"/>
</dbReference>
<dbReference type="SMART" id="SM00028">
    <property type="entry name" value="TPR"/>
    <property type="match status" value="3"/>
</dbReference>
<dbReference type="Proteomes" id="UP000198870">
    <property type="component" value="Unassembled WGS sequence"/>
</dbReference>
<dbReference type="PANTHER" id="PTHR44858:SF1">
    <property type="entry name" value="UDP-N-ACETYLGLUCOSAMINE--PEPTIDE N-ACETYLGLUCOSAMINYLTRANSFERASE SPINDLY-RELATED"/>
    <property type="match status" value="1"/>
</dbReference>
<evidence type="ECO:0000256" key="1">
    <source>
        <dbReference type="ARBA" id="ARBA00022737"/>
    </source>
</evidence>
<accession>A0A1G5FLH3</accession>
<proteinExistence type="predicted"/>
<sequence length="387" mass="43540">MKLRLRAFSLLILWFLAPVMASAAPDTTAEYQKMITEWSDDISKGRNLSCAYHRRGFAYMKLQDFEKAIRDFQKVRQLDPIICHDEKGAYGINMGQVHYLEGICWYELNTFAQAILHFKNAAATDGYVAPKSLYYLMGKSYGYQSNFKDAISAYDKAIAIDSKYAEAYYARGLVYGRLGIQHKKRQDKSYARYLDPGLTSEGDRAIVSGLAFAFGVFLILFLLLRTISGMLFKVKEPVLVKGRPSYPVSLLLITTLSSMLYFGWLGYLSPAAKVHVPDPQAHSGSHLFLALSLVAGVGYVNLIMKQFVLTKTSIYIRSMLGFGRVRRIKLSQIRNIDIIIGHGGSNFIRLELKTGKRHRIQGVHDADGLVDRIKPLLQASDTAQVVH</sequence>
<feature type="transmembrane region" description="Helical" evidence="4">
    <location>
        <begin position="287"/>
        <end position="304"/>
    </location>
</feature>
<name>A0A1G5FLH3_9BACT</name>
<dbReference type="PANTHER" id="PTHR44858">
    <property type="entry name" value="TETRATRICOPEPTIDE REPEAT PROTEIN 6"/>
    <property type="match status" value="1"/>
</dbReference>
<keyword evidence="2 3" id="KW-0802">TPR repeat</keyword>
<dbReference type="Pfam" id="PF13414">
    <property type="entry name" value="TPR_11"/>
    <property type="match status" value="1"/>
</dbReference>
<dbReference type="InterPro" id="IPR011990">
    <property type="entry name" value="TPR-like_helical_dom_sf"/>
</dbReference>
<dbReference type="AlphaFoldDB" id="A0A1G5FLH3"/>
<keyword evidence="5" id="KW-0732">Signal</keyword>
<evidence type="ECO:0000256" key="5">
    <source>
        <dbReference type="SAM" id="SignalP"/>
    </source>
</evidence>
<evidence type="ECO:0000256" key="4">
    <source>
        <dbReference type="SAM" id="Phobius"/>
    </source>
</evidence>
<dbReference type="Pfam" id="PF00515">
    <property type="entry name" value="TPR_1"/>
    <property type="match status" value="1"/>
</dbReference>
<feature type="repeat" description="TPR" evidence="3">
    <location>
        <begin position="49"/>
        <end position="82"/>
    </location>
</feature>
<dbReference type="PROSITE" id="PS50293">
    <property type="entry name" value="TPR_REGION"/>
    <property type="match status" value="1"/>
</dbReference>
<evidence type="ECO:0000313" key="6">
    <source>
        <dbReference type="EMBL" id="SCY40106.1"/>
    </source>
</evidence>
<organism evidence="6 7">
    <name type="scientific">Desulfoluna spongiiphila</name>
    <dbReference type="NCBI Taxonomy" id="419481"/>
    <lineage>
        <taxon>Bacteria</taxon>
        <taxon>Pseudomonadati</taxon>
        <taxon>Thermodesulfobacteriota</taxon>
        <taxon>Desulfobacteria</taxon>
        <taxon>Desulfobacterales</taxon>
        <taxon>Desulfolunaceae</taxon>
        <taxon>Desulfoluna</taxon>
    </lineage>
</organism>
<keyword evidence="4" id="KW-1133">Transmembrane helix</keyword>
<feature type="repeat" description="TPR" evidence="3">
    <location>
        <begin position="131"/>
        <end position="164"/>
    </location>
</feature>
<feature type="transmembrane region" description="Helical" evidence="4">
    <location>
        <begin position="245"/>
        <end position="267"/>
    </location>
</feature>
<protein>
    <submittedName>
        <fullName evidence="6">Tetratricopeptide repeat-containing protein</fullName>
    </submittedName>
</protein>
<dbReference type="InterPro" id="IPR050498">
    <property type="entry name" value="Ycf3"/>
</dbReference>
<evidence type="ECO:0000256" key="3">
    <source>
        <dbReference type="PROSITE-ProRule" id="PRU00339"/>
    </source>
</evidence>
<dbReference type="Gene3D" id="1.25.40.10">
    <property type="entry name" value="Tetratricopeptide repeat domain"/>
    <property type="match status" value="2"/>
</dbReference>
<keyword evidence="7" id="KW-1185">Reference proteome</keyword>
<dbReference type="EMBL" id="FMUX01000008">
    <property type="protein sequence ID" value="SCY40106.1"/>
    <property type="molecule type" value="Genomic_DNA"/>
</dbReference>
<keyword evidence="1" id="KW-0677">Repeat</keyword>
<feature type="chain" id="PRO_5011734926" evidence="5">
    <location>
        <begin position="24"/>
        <end position="387"/>
    </location>
</feature>
<dbReference type="RefSeq" id="WP_175469720.1">
    <property type="nucleotide sequence ID" value="NZ_FMUX01000008.1"/>
</dbReference>
<dbReference type="SUPFAM" id="SSF48452">
    <property type="entry name" value="TPR-like"/>
    <property type="match status" value="1"/>
</dbReference>
<gene>
    <name evidence="6" type="ORF">SAMN05216233_108141</name>
</gene>
<dbReference type="STRING" id="419481.SAMN05216233_108141"/>